<organism evidence="4 5">
    <name type="scientific">Parasphingopyxis lamellibrachiae</name>
    <dbReference type="NCBI Taxonomy" id="680125"/>
    <lineage>
        <taxon>Bacteria</taxon>
        <taxon>Pseudomonadati</taxon>
        <taxon>Pseudomonadota</taxon>
        <taxon>Alphaproteobacteria</taxon>
        <taxon>Sphingomonadales</taxon>
        <taxon>Sphingomonadaceae</taxon>
        <taxon>Parasphingopyxis</taxon>
    </lineage>
</organism>
<feature type="signal peptide" evidence="2">
    <location>
        <begin position="1"/>
        <end position="24"/>
    </location>
</feature>
<dbReference type="GO" id="GO:0046819">
    <property type="term" value="P:protein secretion by the type V secretion system"/>
    <property type="evidence" value="ECO:0007669"/>
    <property type="project" value="TreeGrafter"/>
</dbReference>
<dbReference type="AlphaFoldDB" id="A0A3D9FFB4"/>
<dbReference type="Pfam" id="PF03865">
    <property type="entry name" value="ShlB"/>
    <property type="match status" value="1"/>
</dbReference>
<evidence type="ECO:0000256" key="1">
    <source>
        <dbReference type="SAM" id="MobiDB-lite"/>
    </source>
</evidence>
<keyword evidence="2" id="KW-0732">Signal</keyword>
<proteinExistence type="predicted"/>
<dbReference type="PANTHER" id="PTHR34597:SF6">
    <property type="entry name" value="BLR6126 PROTEIN"/>
    <property type="match status" value="1"/>
</dbReference>
<evidence type="ECO:0000313" key="5">
    <source>
        <dbReference type="Proteomes" id="UP000256310"/>
    </source>
</evidence>
<protein>
    <submittedName>
        <fullName evidence="4">Hemolysin activation/secretion protein</fullName>
    </submittedName>
</protein>
<gene>
    <name evidence="4" type="ORF">DFR46_0777</name>
</gene>
<dbReference type="GO" id="GO:0008320">
    <property type="term" value="F:protein transmembrane transporter activity"/>
    <property type="evidence" value="ECO:0007669"/>
    <property type="project" value="TreeGrafter"/>
</dbReference>
<dbReference type="Gene3D" id="3.10.20.310">
    <property type="entry name" value="membrane protein fhac"/>
    <property type="match status" value="1"/>
</dbReference>
<evidence type="ECO:0000256" key="2">
    <source>
        <dbReference type="SAM" id="SignalP"/>
    </source>
</evidence>
<evidence type="ECO:0000259" key="3">
    <source>
        <dbReference type="Pfam" id="PF03865"/>
    </source>
</evidence>
<dbReference type="Proteomes" id="UP000256310">
    <property type="component" value="Unassembled WGS sequence"/>
</dbReference>
<reference evidence="4 5" key="1">
    <citation type="submission" date="2018-07" db="EMBL/GenBank/DDBJ databases">
        <title>Genomic Encyclopedia of Type Strains, Phase IV (KMG-IV): sequencing the most valuable type-strain genomes for metagenomic binning, comparative biology and taxonomic classification.</title>
        <authorList>
            <person name="Goeker M."/>
        </authorList>
    </citation>
    <scope>NUCLEOTIDE SEQUENCE [LARGE SCALE GENOMIC DNA]</scope>
    <source>
        <strain evidence="4 5">DSM 26725</strain>
    </source>
</reference>
<dbReference type="PANTHER" id="PTHR34597">
    <property type="entry name" value="SLR1661 PROTEIN"/>
    <property type="match status" value="1"/>
</dbReference>
<evidence type="ECO:0000313" key="4">
    <source>
        <dbReference type="EMBL" id="RED15771.1"/>
    </source>
</evidence>
<keyword evidence="5" id="KW-1185">Reference proteome</keyword>
<dbReference type="Gene3D" id="2.40.160.50">
    <property type="entry name" value="membrane protein fhac: a member of the omp85/tpsb transporter family"/>
    <property type="match status" value="1"/>
</dbReference>
<name>A0A3D9FFB4_9SPHN</name>
<dbReference type="InterPro" id="IPR051544">
    <property type="entry name" value="TPS_OM_transporter"/>
</dbReference>
<dbReference type="RefSeq" id="WP_245953657.1">
    <property type="nucleotide sequence ID" value="NZ_QRDP01000004.1"/>
</dbReference>
<sequence>MSLRVFGFIALAAIVAAEPGVAVAQSGPAPTREEIQPDRLTPGTGQPADRLEVEGGIERAPCPLAQPQFAAIRFRLSDAVFANLRGISADRIRPAFADYLGQEVPISIVCEIRDRAASILRSEGYLAAVQVPPQQIGDDGIVRFDVLMASMSRIQVRGDAGNSENLIARYLRPLGEMEVFNQREAERSLLLARNLPGFETRLTLRPAEGVPGEVIGDVRVERTPFILEGNIQNYASRSTGRFGGQIRAQINDVTGLGDSTTLAVFSSADFNEQLVLNASHSFAIGDSGLRLGGTFTYAWNDPTVGGVSPFDTQTLVTGFDLSYPFILDQATSLVGTAGFDFIDQDVRFGGAALNRDKLRVAYARAALYTSDRRSIDGVGGYSAAEPRWRFGIAGEVRQGLDIFDATEPGFPVNGVPQTRAAGKADATVLRIDGLAELRPTPDIAFVIEPRLQWTSDPLLSYEEFSGGNYTVGRGFDPGSVIGDRGIGFRYEFRYGSALPRTRESWAFQPYGFFDAAWVGNEDPAALGGTGSDELYSTGVGLRANYGDRVRLDTTFAIPLNRTNFQANRPSPRLLLSLLLRFAH</sequence>
<dbReference type="InterPro" id="IPR005565">
    <property type="entry name" value="Hemolysn_activator_HlyB_C"/>
</dbReference>
<dbReference type="EMBL" id="QRDP01000004">
    <property type="protein sequence ID" value="RED15771.1"/>
    <property type="molecule type" value="Genomic_DNA"/>
</dbReference>
<feature type="domain" description="Haemolysin activator HlyB C-terminal" evidence="3">
    <location>
        <begin position="392"/>
        <end position="542"/>
    </location>
</feature>
<feature type="region of interest" description="Disordered" evidence="1">
    <location>
        <begin position="25"/>
        <end position="47"/>
    </location>
</feature>
<comment type="caution">
    <text evidence="4">The sequence shown here is derived from an EMBL/GenBank/DDBJ whole genome shotgun (WGS) entry which is preliminary data.</text>
</comment>
<feature type="chain" id="PRO_5017628247" evidence="2">
    <location>
        <begin position="25"/>
        <end position="583"/>
    </location>
</feature>
<accession>A0A3D9FFB4</accession>
<dbReference type="GO" id="GO:0098046">
    <property type="term" value="C:type V protein secretion system complex"/>
    <property type="evidence" value="ECO:0007669"/>
    <property type="project" value="TreeGrafter"/>
</dbReference>